<dbReference type="GO" id="GO:0008270">
    <property type="term" value="F:zinc ion binding"/>
    <property type="evidence" value="ECO:0007669"/>
    <property type="project" value="UniProtKB-KW"/>
</dbReference>
<evidence type="ECO:0000313" key="5">
    <source>
        <dbReference type="Proteomes" id="UP001054252"/>
    </source>
</evidence>
<feature type="domain" description="C2H2-type" evidence="3">
    <location>
        <begin position="18"/>
        <end position="46"/>
    </location>
</feature>
<evidence type="ECO:0000313" key="4">
    <source>
        <dbReference type="EMBL" id="GKV15649.1"/>
    </source>
</evidence>
<keyword evidence="1" id="KW-0862">Zinc</keyword>
<dbReference type="PROSITE" id="PS50157">
    <property type="entry name" value="ZINC_FINGER_C2H2_2"/>
    <property type="match status" value="1"/>
</dbReference>
<evidence type="ECO:0000256" key="2">
    <source>
        <dbReference type="SAM" id="MobiDB-lite"/>
    </source>
</evidence>
<protein>
    <recommendedName>
        <fullName evidence="3">C2H2-type domain-containing protein</fullName>
    </recommendedName>
</protein>
<feature type="compositionally biased region" description="Low complexity" evidence="2">
    <location>
        <begin position="55"/>
        <end position="64"/>
    </location>
</feature>
<gene>
    <name evidence="4" type="ORF">SLEP1_g26419</name>
</gene>
<keyword evidence="1" id="KW-0863">Zinc-finger</keyword>
<dbReference type="Proteomes" id="UP001054252">
    <property type="component" value="Unassembled WGS sequence"/>
</dbReference>
<dbReference type="PROSITE" id="PS00028">
    <property type="entry name" value="ZINC_FINGER_C2H2_1"/>
    <property type="match status" value="1"/>
</dbReference>
<feature type="region of interest" description="Disordered" evidence="2">
    <location>
        <begin position="38"/>
        <end position="82"/>
    </location>
</feature>
<keyword evidence="5" id="KW-1185">Reference proteome</keyword>
<organism evidence="4 5">
    <name type="scientific">Rubroshorea leprosula</name>
    <dbReference type="NCBI Taxonomy" id="152421"/>
    <lineage>
        <taxon>Eukaryota</taxon>
        <taxon>Viridiplantae</taxon>
        <taxon>Streptophyta</taxon>
        <taxon>Embryophyta</taxon>
        <taxon>Tracheophyta</taxon>
        <taxon>Spermatophyta</taxon>
        <taxon>Magnoliopsida</taxon>
        <taxon>eudicotyledons</taxon>
        <taxon>Gunneridae</taxon>
        <taxon>Pentapetalae</taxon>
        <taxon>rosids</taxon>
        <taxon>malvids</taxon>
        <taxon>Malvales</taxon>
        <taxon>Dipterocarpaceae</taxon>
        <taxon>Rubroshorea</taxon>
    </lineage>
</organism>
<comment type="caution">
    <text evidence="4">The sequence shown here is derived from an EMBL/GenBank/DDBJ whole genome shotgun (WGS) entry which is preliminary data.</text>
</comment>
<evidence type="ECO:0000256" key="1">
    <source>
        <dbReference type="PROSITE-ProRule" id="PRU00042"/>
    </source>
</evidence>
<feature type="compositionally biased region" description="Gly residues" evidence="2">
    <location>
        <begin position="65"/>
        <end position="82"/>
    </location>
</feature>
<dbReference type="EMBL" id="BPVZ01000044">
    <property type="protein sequence ID" value="GKV15649.1"/>
    <property type="molecule type" value="Genomic_DNA"/>
</dbReference>
<name>A0AAV5JM65_9ROSI</name>
<evidence type="ECO:0000259" key="3">
    <source>
        <dbReference type="PROSITE" id="PS50157"/>
    </source>
</evidence>
<dbReference type="AlphaFoldDB" id="A0AAV5JM65"/>
<accession>A0AAV5JM65</accession>
<sequence length="82" mass="8467">MSSEKGKEKEPASDKKGYRCSTCKIGYDVVDDLIAHRNATHSLTKQQVRKNRNTNAEGNNKGVAGKAGGGSSGSASGGGKGK</sequence>
<keyword evidence="1" id="KW-0479">Metal-binding</keyword>
<proteinExistence type="predicted"/>
<dbReference type="InterPro" id="IPR013087">
    <property type="entry name" value="Znf_C2H2_type"/>
</dbReference>
<reference evidence="4 5" key="1">
    <citation type="journal article" date="2021" name="Commun. Biol.">
        <title>The genome of Shorea leprosula (Dipterocarpaceae) highlights the ecological relevance of drought in aseasonal tropical rainforests.</title>
        <authorList>
            <person name="Ng K.K.S."/>
            <person name="Kobayashi M.J."/>
            <person name="Fawcett J.A."/>
            <person name="Hatakeyama M."/>
            <person name="Paape T."/>
            <person name="Ng C.H."/>
            <person name="Ang C.C."/>
            <person name="Tnah L.H."/>
            <person name="Lee C.T."/>
            <person name="Nishiyama T."/>
            <person name="Sese J."/>
            <person name="O'Brien M.J."/>
            <person name="Copetti D."/>
            <person name="Mohd Noor M.I."/>
            <person name="Ong R.C."/>
            <person name="Putra M."/>
            <person name="Sireger I.Z."/>
            <person name="Indrioko S."/>
            <person name="Kosugi Y."/>
            <person name="Izuno A."/>
            <person name="Isagi Y."/>
            <person name="Lee S.L."/>
            <person name="Shimizu K.K."/>
        </authorList>
    </citation>
    <scope>NUCLEOTIDE SEQUENCE [LARGE SCALE GENOMIC DNA]</scope>
    <source>
        <strain evidence="4">214</strain>
    </source>
</reference>